<keyword evidence="1" id="KW-1133">Transmembrane helix</keyword>
<sequence>MFYYIFLNILSLIPSYSHIIFSRRCFDLNVNLNLISTLSIAIVFFIIGTFLKDKIKFFSKFCIPSPVIGGLLFTLLSLLLRIFNIVNISVSQNFISIFMTVFFTILGLNASFKLVKKGGSLLFKYWILCGFLALSQNIIAVSISKITNIHPLIALMCGTISMEGGHGNAAAFGSTIEKMGINGAVTIGLASATLGIIIGGLLGAPVARYLIEKHNLKPKFNPYPKLYNKKSNFLTKNFLTRNSKSNIFTTINFFEHTLVILLCLNLGNLVAKTIYLKTSIVIPSVVGCMIVACIFRNFNDKVKLVDLNFYILDFASDIALSMFLIIALMSINLLDLSTIAGPMLLIIFAQVVFILIYSILVCFKVLGKNFDAAVMISGIIGHGIGNTPNALANINSVTHKYGPSEKASLIVPLVGAFLLDIFSLPCIIIFINLFK</sequence>
<organism evidence="2 3">
    <name type="scientific">Paraclostridium bifermentans</name>
    <name type="common">Clostridium bifermentans</name>
    <dbReference type="NCBI Taxonomy" id="1490"/>
    <lineage>
        <taxon>Bacteria</taxon>
        <taxon>Bacillati</taxon>
        <taxon>Bacillota</taxon>
        <taxon>Clostridia</taxon>
        <taxon>Peptostreptococcales</taxon>
        <taxon>Peptostreptococcaceae</taxon>
        <taxon>Paraclostridium</taxon>
    </lineage>
</organism>
<comment type="similarity">
    <text evidence="1">Belongs to the glutamate:Na(+) symporter (ESS) (TC 2.A.27) family.</text>
</comment>
<feature type="transmembrane region" description="Helical" evidence="1">
    <location>
        <begin position="187"/>
        <end position="211"/>
    </location>
</feature>
<dbReference type="GO" id="GO:0015501">
    <property type="term" value="F:glutamate:sodium symporter activity"/>
    <property type="evidence" value="ECO:0007669"/>
    <property type="project" value="UniProtKB-UniRule"/>
</dbReference>
<dbReference type="EMBL" id="CP032452">
    <property type="protein sequence ID" value="QEZ67510.1"/>
    <property type="molecule type" value="Genomic_DNA"/>
</dbReference>
<dbReference type="HAMAP" id="MF_02062">
    <property type="entry name" value="GltS"/>
    <property type="match status" value="1"/>
</dbReference>
<dbReference type="PANTHER" id="PTHR36178:SF1">
    <property type="entry name" value="SODIUM_GLUTAMATE SYMPORTER"/>
    <property type="match status" value="1"/>
</dbReference>
<feature type="transmembrane region" description="Helical" evidence="1">
    <location>
        <begin position="95"/>
        <end position="115"/>
    </location>
</feature>
<feature type="transmembrane region" description="Helical" evidence="1">
    <location>
        <begin position="33"/>
        <end position="51"/>
    </location>
</feature>
<comment type="subcellular location">
    <subcellularLocation>
        <location evidence="1">Cell membrane</location>
        <topology evidence="1">Multi-pass membrane protein</topology>
    </subcellularLocation>
</comment>
<keyword evidence="1" id="KW-0915">Sodium</keyword>
<dbReference type="Proteomes" id="UP000326961">
    <property type="component" value="Chromosome"/>
</dbReference>
<feature type="transmembrane region" description="Helical" evidence="1">
    <location>
        <begin position="122"/>
        <end position="143"/>
    </location>
</feature>
<feature type="transmembrane region" description="Helical" evidence="1">
    <location>
        <begin position="409"/>
        <end position="434"/>
    </location>
</feature>
<evidence type="ECO:0000256" key="1">
    <source>
        <dbReference type="HAMAP-Rule" id="MF_02062"/>
    </source>
</evidence>
<proteinExistence type="inferred from homology"/>
<dbReference type="GO" id="GO:0005886">
    <property type="term" value="C:plasma membrane"/>
    <property type="evidence" value="ECO:0007669"/>
    <property type="project" value="UniProtKB-SubCell"/>
</dbReference>
<feature type="transmembrane region" description="Helical" evidence="1">
    <location>
        <begin position="247"/>
        <end position="268"/>
    </location>
</feature>
<name>A0A5P3XAY2_PARBF</name>
<dbReference type="AlphaFoldDB" id="A0A5P3XAY2"/>
<gene>
    <name evidence="2" type="ORF">D4A35_00670</name>
</gene>
<dbReference type="PANTHER" id="PTHR36178">
    <property type="entry name" value="SLR0625 PROTEIN"/>
    <property type="match status" value="1"/>
</dbReference>
<feature type="transmembrane region" description="Helical" evidence="1">
    <location>
        <begin position="343"/>
        <end position="366"/>
    </location>
</feature>
<reference evidence="2 3" key="1">
    <citation type="submission" date="2018-09" db="EMBL/GenBank/DDBJ databases">
        <title>A clostridial neurotoxin that targets Anopheles mosquitoes.</title>
        <authorList>
            <person name="Contreras E."/>
            <person name="Masuyer G."/>
            <person name="Qureshi N."/>
            <person name="Chawla S."/>
            <person name="Lim H.L."/>
            <person name="Chen J."/>
            <person name="Stenmark P."/>
            <person name="Gill S."/>
        </authorList>
    </citation>
    <scope>NUCLEOTIDE SEQUENCE [LARGE SCALE GENOMIC DNA]</scope>
    <source>
        <strain evidence="2 3">Cbm</strain>
    </source>
</reference>
<protein>
    <recommendedName>
        <fullName evidence="1">Sodium/glutamate symporter</fullName>
    </recommendedName>
</protein>
<comment type="function">
    <text evidence="1">Catalyzes the sodium-dependent transport of glutamate.</text>
</comment>
<keyword evidence="1" id="KW-1003">Cell membrane</keyword>
<evidence type="ECO:0000313" key="3">
    <source>
        <dbReference type="Proteomes" id="UP000326961"/>
    </source>
</evidence>
<keyword evidence="1" id="KW-0812">Transmembrane</keyword>
<keyword evidence="1" id="KW-0813">Transport</keyword>
<keyword evidence="1" id="KW-0029">Amino-acid transport</keyword>
<dbReference type="Pfam" id="PF03616">
    <property type="entry name" value="Glt_symporter"/>
    <property type="match status" value="1"/>
</dbReference>
<keyword evidence="1" id="KW-0769">Symport</keyword>
<feature type="transmembrane region" description="Helical" evidence="1">
    <location>
        <begin position="274"/>
        <end position="295"/>
    </location>
</feature>
<accession>A0A5P3XAY2</accession>
<keyword evidence="1" id="KW-0406">Ion transport</keyword>
<dbReference type="InterPro" id="IPR004445">
    <property type="entry name" value="GltS"/>
</dbReference>
<feature type="transmembrane region" description="Helical" evidence="1">
    <location>
        <begin position="63"/>
        <end position="83"/>
    </location>
</feature>
<keyword evidence="1" id="KW-0472">Membrane</keyword>
<keyword evidence="1" id="KW-0739">Sodium transport</keyword>
<feature type="transmembrane region" description="Helical" evidence="1">
    <location>
        <begin position="307"/>
        <end position="331"/>
    </location>
</feature>
<dbReference type="GO" id="GO:0015813">
    <property type="term" value="P:L-glutamate transmembrane transport"/>
    <property type="evidence" value="ECO:0007669"/>
    <property type="project" value="InterPro"/>
</dbReference>
<evidence type="ECO:0000313" key="2">
    <source>
        <dbReference type="EMBL" id="QEZ67510.1"/>
    </source>
</evidence>